<name>A0A238T966_9NEIS</name>
<comment type="similarity">
    <text evidence="1">Belongs to the metallo-dependent hydrolases superfamily. TatD-type hydrolase family.</text>
</comment>
<dbReference type="EC" id="3.1.21.-" evidence="5"/>
<proteinExistence type="inferred from homology"/>
<dbReference type="AlphaFoldDB" id="A0A238T966"/>
<dbReference type="Proteomes" id="UP000215450">
    <property type="component" value="Unassembled WGS sequence"/>
</dbReference>
<dbReference type="GO" id="GO:0004536">
    <property type="term" value="F:DNA nuclease activity"/>
    <property type="evidence" value="ECO:0007669"/>
    <property type="project" value="InterPro"/>
</dbReference>
<dbReference type="Gene3D" id="3.20.20.140">
    <property type="entry name" value="Metal-dependent hydrolases"/>
    <property type="match status" value="1"/>
</dbReference>
<dbReference type="Pfam" id="PF01026">
    <property type="entry name" value="TatD_DNase"/>
    <property type="match status" value="1"/>
</dbReference>
<dbReference type="PROSITE" id="PS01137">
    <property type="entry name" value="TATD_1"/>
    <property type="match status" value="1"/>
</dbReference>
<dbReference type="SUPFAM" id="SSF51556">
    <property type="entry name" value="Metallo-dependent hydrolases"/>
    <property type="match status" value="1"/>
</dbReference>
<evidence type="ECO:0000256" key="1">
    <source>
        <dbReference type="ARBA" id="ARBA00009275"/>
    </source>
</evidence>
<evidence type="ECO:0000256" key="3">
    <source>
        <dbReference type="ARBA" id="ARBA00022801"/>
    </source>
</evidence>
<dbReference type="STRING" id="1522312.GCA_900177895_01233"/>
<evidence type="ECO:0000313" key="5">
    <source>
        <dbReference type="EMBL" id="SNB61850.1"/>
    </source>
</evidence>
<dbReference type="InterPro" id="IPR032466">
    <property type="entry name" value="Metal_Hydrolase"/>
</dbReference>
<sequence length="275" mass="30829">MLSNKSSLKTLFQQKTMQLIDSHCHINFEGLAERLPEVFANMSANQVRQALAISVSRETFSEVLAIAETNEHIYASVGVHPDSETAAEFSEDELVQHAQHPKVVGIGETGLDYHWCKGDLTWQHNRFITHIQAAKRAQVPLIIHTRDAAADTLKILREQQAEKILIHCFTEDTAFAKAVLDMGGYISFSGILTFKNAKEIQAAAQYCPLDRILVETDSPFLAPVPYRGKQNEPAYVRHTAEFLAQLRSDSLENIAAATTENFYRLFDKVKPFQAA</sequence>
<gene>
    <name evidence="5" type="primary">ycfH</name>
    <name evidence="5" type="ORF">KEBURONENSIS_00914</name>
</gene>
<feature type="binding site" evidence="4">
    <location>
        <position position="217"/>
    </location>
    <ligand>
        <name>a divalent metal cation</name>
        <dbReference type="ChEBI" id="CHEBI:60240"/>
        <label>1</label>
    </ligand>
</feature>
<keyword evidence="3 5" id="KW-0378">Hydrolase</keyword>
<accession>A0A238T966</accession>
<dbReference type="GO" id="GO:0016788">
    <property type="term" value="F:hydrolase activity, acting on ester bonds"/>
    <property type="evidence" value="ECO:0007669"/>
    <property type="project" value="InterPro"/>
</dbReference>
<feature type="binding site" evidence="4">
    <location>
        <position position="25"/>
    </location>
    <ligand>
        <name>a divalent metal cation</name>
        <dbReference type="ChEBI" id="CHEBI:60240"/>
        <label>1</label>
    </ligand>
</feature>
<keyword evidence="2 4" id="KW-0479">Metal-binding</keyword>
<keyword evidence="6" id="KW-1185">Reference proteome</keyword>
<dbReference type="PIRSF" id="PIRSF005902">
    <property type="entry name" value="DNase_TatD"/>
    <property type="match status" value="1"/>
</dbReference>
<evidence type="ECO:0000313" key="6">
    <source>
        <dbReference type="Proteomes" id="UP000215450"/>
    </source>
</evidence>
<organism evidence="5 6">
    <name type="scientific">Kingella negevensis</name>
    <dbReference type="NCBI Taxonomy" id="1522312"/>
    <lineage>
        <taxon>Bacteria</taxon>
        <taxon>Pseudomonadati</taxon>
        <taxon>Pseudomonadota</taxon>
        <taxon>Betaproteobacteria</taxon>
        <taxon>Neisseriales</taxon>
        <taxon>Neisseriaceae</taxon>
        <taxon>Kingella</taxon>
    </lineage>
</organism>
<feature type="binding site" evidence="4">
    <location>
        <position position="167"/>
    </location>
    <ligand>
        <name>a divalent metal cation</name>
        <dbReference type="ChEBI" id="CHEBI:60240"/>
        <label>2</label>
    </ligand>
</feature>
<protein>
    <submittedName>
        <fullName evidence="5">Deoxyribonuclease YcfH</fullName>
        <ecNumber evidence="5">3.1.21.-</ecNumber>
    </submittedName>
</protein>
<evidence type="ECO:0000256" key="2">
    <source>
        <dbReference type="ARBA" id="ARBA00022723"/>
    </source>
</evidence>
<dbReference type="GO" id="GO:0005829">
    <property type="term" value="C:cytosol"/>
    <property type="evidence" value="ECO:0007669"/>
    <property type="project" value="TreeGrafter"/>
</dbReference>
<feature type="binding site" evidence="4">
    <location>
        <position position="144"/>
    </location>
    <ligand>
        <name>a divalent metal cation</name>
        <dbReference type="ChEBI" id="CHEBI:60240"/>
        <label>2</label>
    </ligand>
</feature>
<feature type="binding site" evidence="4">
    <location>
        <position position="108"/>
    </location>
    <ligand>
        <name>a divalent metal cation</name>
        <dbReference type="ChEBI" id="CHEBI:60240"/>
        <label>1</label>
    </ligand>
</feature>
<dbReference type="InterPro" id="IPR018228">
    <property type="entry name" value="DNase_TatD-rel_CS"/>
</dbReference>
<dbReference type="GO" id="GO:0046872">
    <property type="term" value="F:metal ion binding"/>
    <property type="evidence" value="ECO:0007669"/>
    <property type="project" value="UniProtKB-KW"/>
</dbReference>
<dbReference type="InterPro" id="IPR015991">
    <property type="entry name" value="TatD/YcfH-like"/>
</dbReference>
<dbReference type="InterPro" id="IPR001130">
    <property type="entry name" value="TatD-like"/>
</dbReference>
<dbReference type="EMBL" id="FXUV02000014">
    <property type="protein sequence ID" value="SNB61850.1"/>
    <property type="molecule type" value="Genomic_DNA"/>
</dbReference>
<dbReference type="CDD" id="cd01310">
    <property type="entry name" value="TatD_DNAse"/>
    <property type="match status" value="1"/>
</dbReference>
<evidence type="ECO:0000256" key="4">
    <source>
        <dbReference type="PIRSR" id="PIRSR005902-1"/>
    </source>
</evidence>
<dbReference type="FunFam" id="3.20.20.140:FF:000005">
    <property type="entry name" value="TatD family hydrolase"/>
    <property type="match status" value="1"/>
</dbReference>
<comment type="caution">
    <text evidence="5">The sequence shown here is derived from an EMBL/GenBank/DDBJ whole genome shotgun (WGS) entry which is preliminary data.</text>
</comment>
<dbReference type="PANTHER" id="PTHR46124:SF2">
    <property type="entry name" value="D-AMINOACYL-TRNA DEACYLASE"/>
    <property type="match status" value="1"/>
</dbReference>
<reference evidence="5" key="1">
    <citation type="submission" date="2017-06" db="EMBL/GenBank/DDBJ databases">
        <authorList>
            <person name="Laurent S."/>
        </authorList>
    </citation>
    <scope>NUCLEOTIDE SEQUENCE</scope>
    <source>
        <strain evidence="5">Kingella_eburonensis</strain>
    </source>
</reference>
<dbReference type="PANTHER" id="PTHR46124">
    <property type="entry name" value="D-AMINOACYL-TRNA DEACYLASE"/>
    <property type="match status" value="1"/>
</dbReference>
<dbReference type="NCBIfam" id="TIGR00010">
    <property type="entry name" value="YchF/TatD family DNA exonuclease"/>
    <property type="match status" value="1"/>
</dbReference>
<feature type="binding site" evidence="4">
    <location>
        <position position="23"/>
    </location>
    <ligand>
        <name>a divalent metal cation</name>
        <dbReference type="ChEBI" id="CHEBI:60240"/>
        <label>1</label>
    </ligand>
</feature>